<accession>A0A087ABR2</accession>
<dbReference type="Pfam" id="PF00069">
    <property type="entry name" value="Pkinase"/>
    <property type="match status" value="1"/>
</dbReference>
<reference evidence="2 3" key="1">
    <citation type="submission" date="2014-03" db="EMBL/GenBank/DDBJ databases">
        <title>Genomics of Bifidobacteria.</title>
        <authorList>
            <person name="Ventura M."/>
            <person name="Milani C."/>
            <person name="Lugli G.A."/>
        </authorList>
    </citation>
    <scope>NUCLEOTIDE SEQUENCE [LARGE SCALE GENOMIC DNA]</scope>
    <source>
        <strain evidence="2 3">DSM 23973</strain>
    </source>
</reference>
<keyword evidence="2" id="KW-0723">Serine/threonine-protein kinase</keyword>
<dbReference type="Gene3D" id="1.10.510.10">
    <property type="entry name" value="Transferase(Phosphotransferase) domain 1"/>
    <property type="match status" value="1"/>
</dbReference>
<feature type="domain" description="Protein kinase" evidence="1">
    <location>
        <begin position="218"/>
        <end position="499"/>
    </location>
</feature>
<dbReference type="Proteomes" id="UP000029072">
    <property type="component" value="Unassembled WGS sequence"/>
</dbReference>
<protein>
    <submittedName>
        <fullName evidence="2">Putative serine/threonine protein kinase</fullName>
    </submittedName>
</protein>
<dbReference type="OrthoDB" id="1492512at2"/>
<proteinExistence type="predicted"/>
<dbReference type="STRING" id="1437609.BCAL_0583"/>
<sequence>MPIDLKYIPFCQSNSSFYEPPDRQSSPRLDDEIHFPNNWKIYKGTPWTNCRPSNVKIPEQGWKIHISATLWNYEKILREVSNYCFSKKVAFKYLSTKADFFDQNSKYTDRAAAGKYITIYPVNELEFHSTLNGLDDIIGNESGPYILSDRRWRNGPIFYRFGAFIPPKDKTKYISVLKRPDGVEEEDVRRPTFIVPDWVKIPEFLHESIESQSIPFPFEMKSAMHFSCGGGVYTAEALTDEYVSKGTIVVLKEARPYTALDSDGHDAVYRLKHEEHVLSELQDTGFVPQVFGMFRAWENLYLVMEKIPGNNLKHECMLRTPILKPAPWKLDNAAFGQWVDHTVSQLDKAMSLFHRHGWLLGDIHPKNIIMENGVNPKFIDFEFAHKMDKGWRIKQIAPGYGPLTGFTGTDADFCSLGLLELDMLLPQATITDQGNEGSIIRIARHAQSHLDINEDSIESIIQKTSKNTQLSLDQRAVNLASIEDLIHGLARGIKAHLHFDEGATVALPGDIELFGPNAVQASVGYPYGVAGALSTLALAGDPIDSASVQKASQWILNHLSGVKNRGFAGKDGLEYGLRMAGFDELAREAHSLPVANPINPTYWSGWAGVGLNDLSIGSNKSYDELFLASSKLQNMLTNDVECESAGLLYGWSGAALLWAEIYRTVDRDEKYVDYALHAIQNDIKKCVLTQNMTMEYDEKWRTLPYLGTGSCGIAIALYALRKATGECLLDKEYESLVRACTYYQCAQGTYAYGMSGFLTFLNAKDDKSKLEYQVINSYCDSLRLFIIPSKGGFYVRGNQGLKLSCDFLTGSAGVLGSLAALQGKWSGIPFLSWNDSLDIRKEVHNGKQRS</sequence>
<comment type="caution">
    <text evidence="2">The sequence shown here is derived from an EMBL/GenBank/DDBJ whole genome shotgun (WGS) entry which is preliminary data.</text>
</comment>
<dbReference type="RefSeq" id="WP_150378753.1">
    <property type="nucleotide sequence ID" value="NZ_JDUV01000004.1"/>
</dbReference>
<keyword evidence="2" id="KW-0808">Transferase</keyword>
<dbReference type="AlphaFoldDB" id="A0A087ABR2"/>
<dbReference type="GO" id="GO:0004674">
    <property type="term" value="F:protein serine/threonine kinase activity"/>
    <property type="evidence" value="ECO:0007669"/>
    <property type="project" value="UniProtKB-KW"/>
</dbReference>
<gene>
    <name evidence="2" type="ORF">BCAL_0583</name>
</gene>
<organism evidence="2 3">
    <name type="scientific">Bifidobacterium callitrichos DSM 23973</name>
    <dbReference type="NCBI Taxonomy" id="1437609"/>
    <lineage>
        <taxon>Bacteria</taxon>
        <taxon>Bacillati</taxon>
        <taxon>Actinomycetota</taxon>
        <taxon>Actinomycetes</taxon>
        <taxon>Bifidobacteriales</taxon>
        <taxon>Bifidobacteriaceae</taxon>
        <taxon>Bifidobacterium</taxon>
    </lineage>
</organism>
<evidence type="ECO:0000313" key="3">
    <source>
        <dbReference type="Proteomes" id="UP000029072"/>
    </source>
</evidence>
<dbReference type="eggNOG" id="COG0515">
    <property type="taxonomic scope" value="Bacteria"/>
</dbReference>
<dbReference type="Pfam" id="PF05147">
    <property type="entry name" value="LANC_like"/>
    <property type="match status" value="1"/>
</dbReference>
<dbReference type="SUPFAM" id="SSF56112">
    <property type="entry name" value="Protein kinase-like (PK-like)"/>
    <property type="match status" value="1"/>
</dbReference>
<dbReference type="InterPro" id="IPR057929">
    <property type="entry name" value="RamC_N"/>
</dbReference>
<dbReference type="InterPro" id="IPR011009">
    <property type="entry name" value="Kinase-like_dom_sf"/>
</dbReference>
<dbReference type="EMBL" id="JGYS01000003">
    <property type="protein sequence ID" value="KFI56212.1"/>
    <property type="molecule type" value="Genomic_DNA"/>
</dbReference>
<dbReference type="CDD" id="cd04791">
    <property type="entry name" value="LanC_SerThrkinase"/>
    <property type="match status" value="1"/>
</dbReference>
<dbReference type="GO" id="GO:0031179">
    <property type="term" value="P:peptide modification"/>
    <property type="evidence" value="ECO:0007669"/>
    <property type="project" value="InterPro"/>
</dbReference>
<dbReference type="SUPFAM" id="SSF158745">
    <property type="entry name" value="LanC-like"/>
    <property type="match status" value="1"/>
</dbReference>
<dbReference type="InterPro" id="IPR007822">
    <property type="entry name" value="LANC-like"/>
</dbReference>
<dbReference type="InterPro" id="IPR058053">
    <property type="entry name" value="RamC_C"/>
</dbReference>
<dbReference type="GO" id="GO:0005524">
    <property type="term" value="F:ATP binding"/>
    <property type="evidence" value="ECO:0007669"/>
    <property type="project" value="InterPro"/>
</dbReference>
<evidence type="ECO:0000259" key="1">
    <source>
        <dbReference type="PROSITE" id="PS50011"/>
    </source>
</evidence>
<dbReference type="NCBIfam" id="NF038151">
    <property type="entry name" value="lanthi_synth_III"/>
    <property type="match status" value="1"/>
</dbReference>
<dbReference type="GO" id="GO:0005975">
    <property type="term" value="P:carbohydrate metabolic process"/>
    <property type="evidence" value="ECO:0007669"/>
    <property type="project" value="InterPro"/>
</dbReference>
<dbReference type="Pfam" id="PF25816">
    <property type="entry name" value="RamC_N"/>
    <property type="match status" value="1"/>
</dbReference>
<dbReference type="InterPro" id="IPR000719">
    <property type="entry name" value="Prot_kinase_dom"/>
</dbReference>
<keyword evidence="2" id="KW-0418">Kinase</keyword>
<dbReference type="PROSITE" id="PS50011">
    <property type="entry name" value="PROTEIN_KINASE_DOM"/>
    <property type="match status" value="1"/>
</dbReference>
<dbReference type="InterPro" id="IPR012341">
    <property type="entry name" value="6hp_glycosidase-like_sf"/>
</dbReference>
<evidence type="ECO:0000313" key="2">
    <source>
        <dbReference type="EMBL" id="KFI56212.1"/>
    </source>
</evidence>
<name>A0A087ABR2_9BIFI</name>
<dbReference type="InterPro" id="IPR053524">
    <property type="entry name" value="Aerial_hyphae_peptide-synth"/>
</dbReference>
<dbReference type="Gene3D" id="1.50.10.10">
    <property type="match status" value="1"/>
</dbReference>